<sequence>MTKNKIKHIIQDYQKESLTNSINLLGMAIGLAVVILIGWWTVMEFSFDRFHEDYKEIYLVKTEGVYNEKRDVDISVPPSFSTEVPGMYPNIKACATVFNDGDKILEIDNKQFYQNGIGMVSNNFFTFFHFPLLYGDPKTCLDDPNNIVIDEVLALKLFGTKNAVGKRIRFQGNTFHVSAVMKEMPVNSSIRLHLVGSTDYVYKLYPWARTTWSGFDRFYTFYKFTPNTNREELANSITQKIYEKEPDDKKYQVKASFQPIEEMHLYGPSEQYRQLFAIMGVAAIIFIISCLNFSNLFMFTALSQQKSIAIRRIHGASTFSIIKLLYQKSLFYVFISCVVGVFISIWMTTTFNELMSTNLYFDFANPILWGFLLIVIVVVSTLCILYPVWQILHGNEVDRLRGQSTTIGNKKVQKIFLVLQFTVSIALLSFVILVQKQFDYLDKRENGLKKENVLIFHAQGEISNKYELFSHLVNPKNSNTRICYSTASPASWNDGVMVSPLNKPEEEIHTEYVWTSKNYFDFFDIHVVGDCFKNTGTANELVVLNSTAVKRLHLVDPIGKKLKINDKTVIISGVTKGVHRDPYQTEDYPIVYRHIPEKNINTYDYIMVRTKDEKKASIQWVEKQWQEINPNIPFRYQFISEAFKSKYSHLNNLTKLINTLMVIALIISLIGMFAIANFTIQSRTKEFAIRRVNGASTEKIFVSQVIDFMIPIFGSYLLSIPLFLYFGELFLSLFAFKVSIGVANYLIPFIAVLIVSFIAVLFQCIKASRTNPIEVLRHE</sequence>
<dbReference type="EMBL" id="CP081303">
    <property type="protein sequence ID" value="QZE15916.1"/>
    <property type="molecule type" value="Genomic_DNA"/>
</dbReference>
<evidence type="ECO:0000313" key="1">
    <source>
        <dbReference type="EMBL" id="QZE15916.1"/>
    </source>
</evidence>
<dbReference type="Proteomes" id="UP000826212">
    <property type="component" value="Chromosome"/>
</dbReference>
<evidence type="ECO:0000313" key="2">
    <source>
        <dbReference type="Proteomes" id="UP000826212"/>
    </source>
</evidence>
<reference evidence="1" key="1">
    <citation type="submission" date="2021-08" db="EMBL/GenBank/DDBJ databases">
        <title>Novel anaerobic bacterium isolated from sea squirt in East Sea, Republic of Korea.</title>
        <authorList>
            <person name="Nguyen T.H."/>
            <person name="Li Z."/>
            <person name="Lee Y.-J."/>
            <person name="Ko J."/>
            <person name="Kim S.-G."/>
        </authorList>
    </citation>
    <scope>NUCLEOTIDE SEQUENCE</scope>
    <source>
        <strain evidence="1">KCTC 25031</strain>
    </source>
</reference>
<keyword evidence="2" id="KW-1185">Reference proteome</keyword>
<accession>A0AC61NMU6</accession>
<organism evidence="1 2">
    <name type="scientific">Halosquirtibacter laminarini</name>
    <dbReference type="NCBI Taxonomy" id="3374600"/>
    <lineage>
        <taxon>Bacteria</taxon>
        <taxon>Pseudomonadati</taxon>
        <taxon>Bacteroidota</taxon>
        <taxon>Bacteroidia</taxon>
        <taxon>Marinilabiliales</taxon>
        <taxon>Prolixibacteraceae</taxon>
        <taxon>Halosquirtibacter</taxon>
    </lineage>
</organism>
<protein>
    <submittedName>
        <fullName evidence="1">ABC transporter permease</fullName>
    </submittedName>
</protein>
<proteinExistence type="predicted"/>
<name>A0AC61NMU6_9BACT</name>
<gene>
    <name evidence="1" type="ORF">K4L44_08810</name>
</gene>